<accession>A0A6M0QR75</accession>
<keyword evidence="1" id="KW-0812">Transmembrane</keyword>
<reference evidence="2 3" key="1">
    <citation type="submission" date="2020-02" db="EMBL/GenBank/DDBJ databases">
        <authorList>
            <person name="Chen W.-M."/>
        </authorList>
    </citation>
    <scope>NUCLEOTIDE SEQUENCE [LARGE SCALE GENOMIC DNA]</scope>
    <source>
        <strain evidence="2 3">KMS-5</strain>
    </source>
</reference>
<comment type="caution">
    <text evidence="2">The sequence shown here is derived from an EMBL/GenBank/DDBJ whole genome shotgun (WGS) entry which is preliminary data.</text>
</comment>
<keyword evidence="3" id="KW-1185">Reference proteome</keyword>
<evidence type="ECO:0000313" key="3">
    <source>
        <dbReference type="Proteomes" id="UP000477782"/>
    </source>
</evidence>
<dbReference type="EMBL" id="JAAIVJ010000002">
    <property type="protein sequence ID" value="NEY89876.1"/>
    <property type="molecule type" value="Genomic_DNA"/>
</dbReference>
<feature type="transmembrane region" description="Helical" evidence="1">
    <location>
        <begin position="7"/>
        <end position="26"/>
    </location>
</feature>
<feature type="transmembrane region" description="Helical" evidence="1">
    <location>
        <begin position="32"/>
        <end position="51"/>
    </location>
</feature>
<organism evidence="2 3">
    <name type="scientific">Tabrizicola oligotrophica</name>
    <dbReference type="NCBI Taxonomy" id="2710650"/>
    <lineage>
        <taxon>Bacteria</taxon>
        <taxon>Pseudomonadati</taxon>
        <taxon>Pseudomonadota</taxon>
        <taxon>Alphaproteobacteria</taxon>
        <taxon>Rhodobacterales</taxon>
        <taxon>Paracoccaceae</taxon>
        <taxon>Tabrizicola</taxon>
    </lineage>
</organism>
<gene>
    <name evidence="2" type="ORF">G4Z14_06145</name>
</gene>
<evidence type="ECO:0000256" key="1">
    <source>
        <dbReference type="SAM" id="Phobius"/>
    </source>
</evidence>
<protein>
    <submittedName>
        <fullName evidence="2">Uncharacterized protein</fullName>
    </submittedName>
</protein>
<dbReference type="AlphaFoldDB" id="A0A6M0QR75"/>
<name>A0A6M0QR75_9RHOB</name>
<dbReference type="RefSeq" id="WP_164623905.1">
    <property type="nucleotide sequence ID" value="NZ_JAAIVJ010000002.1"/>
</dbReference>
<sequence>MATVAMIFGGMAGLVMALVALVLFNASWLLALALWSLGGAAIALTLIGVALTARQPDADLIVEHA</sequence>
<dbReference type="Proteomes" id="UP000477782">
    <property type="component" value="Unassembled WGS sequence"/>
</dbReference>
<keyword evidence="1" id="KW-1133">Transmembrane helix</keyword>
<evidence type="ECO:0000313" key="2">
    <source>
        <dbReference type="EMBL" id="NEY89876.1"/>
    </source>
</evidence>
<keyword evidence="1" id="KW-0472">Membrane</keyword>
<proteinExistence type="predicted"/>